<protein>
    <submittedName>
        <fullName evidence="1">Ribonuclease</fullName>
    </submittedName>
</protein>
<evidence type="ECO:0000313" key="2">
    <source>
        <dbReference type="Proteomes" id="UP001556118"/>
    </source>
</evidence>
<comment type="caution">
    <text evidence="1">The sequence shown here is derived from an EMBL/GenBank/DDBJ whole genome shotgun (WGS) entry which is preliminary data.</text>
</comment>
<gene>
    <name evidence="1" type="ORF">ABUH87_00300</name>
</gene>
<dbReference type="EMBL" id="JBFNXR010000012">
    <property type="protein sequence ID" value="MEW9853634.1"/>
    <property type="molecule type" value="Genomic_DNA"/>
</dbReference>
<sequence length="324" mass="34945">MPEWLVEHGIGEARAILVDNGEVIAARLDRPGRLRAGLIADAKLIARASRSRRGTLLFDCGEEALADGLPSEASEGSTLRVQVTRAALAEKGRYKRAQARPTNAQSRPAPTLQETLAASELPVRVVRRFREDPWPELISDAMEGDLTFTGGALQISPTPAMTLIDVDGILPAPQLARAAVPVIASAILRFDLAGSIGIDFPSLESKSDRRSVDEALAEALRDWPHQRTAINGFGFVHIVAKLERPSILSMVQQEPARTGALLLLRRAEDVREAGPIVLRAHPRVMSALSPDLRAELTNRTGRSISYETDPALALLGGFAQATSL</sequence>
<name>A0ABV3R7D5_9SPHN</name>
<dbReference type="Proteomes" id="UP001556118">
    <property type="component" value="Unassembled WGS sequence"/>
</dbReference>
<dbReference type="RefSeq" id="WP_367767745.1">
    <property type="nucleotide sequence ID" value="NZ_JBFNXR010000012.1"/>
</dbReference>
<organism evidence="1 2">
    <name type="scientific">Novosphingobium rhizovicinum</name>
    <dbReference type="NCBI Taxonomy" id="3228928"/>
    <lineage>
        <taxon>Bacteria</taxon>
        <taxon>Pseudomonadati</taxon>
        <taxon>Pseudomonadota</taxon>
        <taxon>Alphaproteobacteria</taxon>
        <taxon>Sphingomonadales</taxon>
        <taxon>Sphingomonadaceae</taxon>
        <taxon>Novosphingobium</taxon>
    </lineage>
</organism>
<accession>A0ABV3R7D5</accession>
<evidence type="ECO:0000313" key="1">
    <source>
        <dbReference type="EMBL" id="MEW9853634.1"/>
    </source>
</evidence>
<keyword evidence="2" id="KW-1185">Reference proteome</keyword>
<reference evidence="1 2" key="1">
    <citation type="submission" date="2024-06" db="EMBL/GenBank/DDBJ databases">
        <title>Novosphingobium rhizovicinus M1R2S20.</title>
        <authorList>
            <person name="Sun J.-Q."/>
        </authorList>
    </citation>
    <scope>NUCLEOTIDE SEQUENCE [LARGE SCALE GENOMIC DNA]</scope>
    <source>
        <strain evidence="1 2">M1R2S20</strain>
    </source>
</reference>
<proteinExistence type="predicted"/>